<keyword evidence="5" id="KW-0732">Signal</keyword>
<evidence type="ECO:0000259" key="6">
    <source>
        <dbReference type="Pfam" id="PF07298"/>
    </source>
</evidence>
<proteinExistence type="predicted"/>
<accession>A0A1Z5JXA1</accession>
<keyword evidence="3" id="KW-1133">Transmembrane helix</keyword>
<dbReference type="InParanoid" id="A0A1Z5JXA1"/>
<feature type="signal peptide" evidence="5">
    <location>
        <begin position="1"/>
        <end position="20"/>
    </location>
</feature>
<evidence type="ECO:0000256" key="1">
    <source>
        <dbReference type="ARBA" id="ARBA00004141"/>
    </source>
</evidence>
<evidence type="ECO:0000313" key="7">
    <source>
        <dbReference type="EMBL" id="GAX18448.1"/>
    </source>
</evidence>
<comment type="caution">
    <text evidence="7">The sequence shown here is derived from an EMBL/GenBank/DDBJ whole genome shotgun (WGS) entry which is preliminary data.</text>
</comment>
<sequence length="338" mass="37546">MMRNHWLLFLILRHVPFVSGFSPVGTTVCTPCDVKTCSSRLYAYETEIGCATIAFASSHIAMSAIRNDLIDRIGDAAYQLNWVETGLKLPDIWPGDEAGQEIFPTKKIAGRQLYRIMYTIVSFSTLGTGFAYYLNALAEDPLTTLPNYEDVAIHYAIASLASGISLASLINPSPLSLVPVYEPYNNAKVDRHSAPIRRNDSRKLQAYGLTRITRHPLILPVVPWGFTTAIIMGGHVRDFLLFGILSLYALAGCAAQDLRVIRQEGSVGTVFNPEQSFLQDFFQQTSFIPFQAVLESRQSMDDIVKEVPWWALVVGTVVGYQIQQAFVSFLVENVGRAL</sequence>
<protein>
    <recommendedName>
        <fullName evidence="6">NnrU domain-containing protein</fullName>
    </recommendedName>
</protein>
<keyword evidence="2" id="KW-0812">Transmembrane</keyword>
<evidence type="ECO:0000256" key="4">
    <source>
        <dbReference type="ARBA" id="ARBA00023136"/>
    </source>
</evidence>
<organism evidence="7 8">
    <name type="scientific">Fistulifera solaris</name>
    <name type="common">Oleaginous diatom</name>
    <dbReference type="NCBI Taxonomy" id="1519565"/>
    <lineage>
        <taxon>Eukaryota</taxon>
        <taxon>Sar</taxon>
        <taxon>Stramenopiles</taxon>
        <taxon>Ochrophyta</taxon>
        <taxon>Bacillariophyta</taxon>
        <taxon>Bacillariophyceae</taxon>
        <taxon>Bacillariophycidae</taxon>
        <taxon>Naviculales</taxon>
        <taxon>Naviculaceae</taxon>
        <taxon>Fistulifera</taxon>
    </lineage>
</organism>
<evidence type="ECO:0000313" key="8">
    <source>
        <dbReference type="Proteomes" id="UP000198406"/>
    </source>
</evidence>
<dbReference type="Proteomes" id="UP000198406">
    <property type="component" value="Unassembled WGS sequence"/>
</dbReference>
<dbReference type="EMBL" id="BDSP01000130">
    <property type="protein sequence ID" value="GAX18448.1"/>
    <property type="molecule type" value="Genomic_DNA"/>
</dbReference>
<dbReference type="AlphaFoldDB" id="A0A1Z5JXA1"/>
<gene>
    <name evidence="7" type="ORF">FisN_2Lh100</name>
</gene>
<reference evidence="7 8" key="1">
    <citation type="journal article" date="2015" name="Plant Cell">
        <title>Oil accumulation by the oleaginous diatom Fistulifera solaris as revealed by the genome and transcriptome.</title>
        <authorList>
            <person name="Tanaka T."/>
            <person name="Maeda Y."/>
            <person name="Veluchamy A."/>
            <person name="Tanaka M."/>
            <person name="Abida H."/>
            <person name="Marechal E."/>
            <person name="Bowler C."/>
            <person name="Muto M."/>
            <person name="Sunaga Y."/>
            <person name="Tanaka M."/>
            <person name="Yoshino T."/>
            <person name="Taniguchi T."/>
            <person name="Fukuda Y."/>
            <person name="Nemoto M."/>
            <person name="Matsumoto M."/>
            <person name="Wong P.S."/>
            <person name="Aburatani S."/>
            <person name="Fujibuchi W."/>
        </authorList>
    </citation>
    <scope>NUCLEOTIDE SEQUENCE [LARGE SCALE GENOMIC DNA]</scope>
    <source>
        <strain evidence="7 8">JPCC DA0580</strain>
    </source>
</reference>
<keyword evidence="8" id="KW-1185">Reference proteome</keyword>
<feature type="chain" id="PRO_5012509578" description="NnrU domain-containing protein" evidence="5">
    <location>
        <begin position="21"/>
        <end position="338"/>
    </location>
</feature>
<dbReference type="InterPro" id="IPR009915">
    <property type="entry name" value="NnrU_dom"/>
</dbReference>
<keyword evidence="4" id="KW-0472">Membrane</keyword>
<comment type="subcellular location">
    <subcellularLocation>
        <location evidence="1">Membrane</location>
        <topology evidence="1">Multi-pass membrane protein</topology>
    </subcellularLocation>
</comment>
<evidence type="ECO:0000256" key="3">
    <source>
        <dbReference type="ARBA" id="ARBA00022989"/>
    </source>
</evidence>
<evidence type="ECO:0000256" key="5">
    <source>
        <dbReference type="SAM" id="SignalP"/>
    </source>
</evidence>
<dbReference type="GO" id="GO:0016020">
    <property type="term" value="C:membrane"/>
    <property type="evidence" value="ECO:0007669"/>
    <property type="project" value="UniProtKB-SubCell"/>
</dbReference>
<dbReference type="OrthoDB" id="41527at2759"/>
<evidence type="ECO:0000256" key="2">
    <source>
        <dbReference type="ARBA" id="ARBA00022692"/>
    </source>
</evidence>
<name>A0A1Z5JXA1_FISSO</name>
<dbReference type="Pfam" id="PF07298">
    <property type="entry name" value="NnrU"/>
    <property type="match status" value="1"/>
</dbReference>
<feature type="domain" description="NnrU" evidence="6">
    <location>
        <begin position="108"/>
        <end position="308"/>
    </location>
</feature>